<dbReference type="EMBL" id="JBJHZX010000016">
    <property type="protein sequence ID" value="MFL0196265.1"/>
    <property type="molecule type" value="Genomic_DNA"/>
</dbReference>
<dbReference type="SUPFAM" id="SSF55811">
    <property type="entry name" value="Nudix"/>
    <property type="match status" value="1"/>
</dbReference>
<dbReference type="Gene3D" id="3.90.79.10">
    <property type="entry name" value="Nucleoside Triphosphate Pyrophosphohydrolase"/>
    <property type="match status" value="1"/>
</dbReference>
<dbReference type="InterPro" id="IPR000086">
    <property type="entry name" value="NUDIX_hydrolase_dom"/>
</dbReference>
<keyword evidence="2" id="KW-0378">Hydrolase</keyword>
<dbReference type="PROSITE" id="PS51462">
    <property type="entry name" value="NUDIX"/>
    <property type="match status" value="1"/>
</dbReference>
<sequence>MEKWDLFDETRQPLNKIHNRQDKMIIGEYHIVVGIWTINNHNEVLLTLRHPDKKEYPNFWENTCGSTLVGETSKAGAIRELFEETGIMANEDELLFLGTKKEETAFVDTYIIRKDIKISELTMQEGETVKAQWVTLDKLDEMIKLGIIALPVAERLAPLRKIFEDFLFAK</sequence>
<dbReference type="CDD" id="cd04693">
    <property type="entry name" value="NUDIX_Hydrolase"/>
    <property type="match status" value="1"/>
</dbReference>
<dbReference type="PANTHER" id="PTHR43046:SF14">
    <property type="entry name" value="MUTT_NUDIX FAMILY PROTEIN"/>
    <property type="match status" value="1"/>
</dbReference>
<feature type="domain" description="Nudix hydrolase" evidence="3">
    <location>
        <begin position="28"/>
        <end position="156"/>
    </location>
</feature>
<protein>
    <submittedName>
        <fullName evidence="4">NUDIX domain-containing protein</fullName>
    </submittedName>
</protein>
<evidence type="ECO:0000256" key="1">
    <source>
        <dbReference type="ARBA" id="ARBA00001946"/>
    </source>
</evidence>
<dbReference type="PANTHER" id="PTHR43046">
    <property type="entry name" value="GDP-MANNOSE MANNOSYL HYDROLASE"/>
    <property type="match status" value="1"/>
</dbReference>
<dbReference type="PROSITE" id="PS00893">
    <property type="entry name" value="NUDIX_BOX"/>
    <property type="match status" value="1"/>
</dbReference>
<dbReference type="RefSeq" id="WP_406792374.1">
    <property type="nucleotide sequence ID" value="NZ_JBJHZX010000016.1"/>
</dbReference>
<evidence type="ECO:0000313" key="5">
    <source>
        <dbReference type="Proteomes" id="UP001623660"/>
    </source>
</evidence>
<evidence type="ECO:0000313" key="4">
    <source>
        <dbReference type="EMBL" id="MFL0196265.1"/>
    </source>
</evidence>
<dbReference type="Pfam" id="PF00293">
    <property type="entry name" value="NUDIX"/>
    <property type="match status" value="1"/>
</dbReference>
<organism evidence="4 5">
    <name type="scientific">Candidatus Clostridium eludens</name>
    <dbReference type="NCBI Taxonomy" id="3381663"/>
    <lineage>
        <taxon>Bacteria</taxon>
        <taxon>Bacillati</taxon>
        <taxon>Bacillota</taxon>
        <taxon>Clostridia</taxon>
        <taxon>Eubacteriales</taxon>
        <taxon>Clostridiaceae</taxon>
        <taxon>Clostridium</taxon>
    </lineage>
</organism>
<dbReference type="InterPro" id="IPR015797">
    <property type="entry name" value="NUDIX_hydrolase-like_dom_sf"/>
</dbReference>
<gene>
    <name evidence="4" type="ORF">ACJDU8_11935</name>
</gene>
<comment type="caution">
    <text evidence="4">The sequence shown here is derived from an EMBL/GenBank/DDBJ whole genome shotgun (WGS) entry which is preliminary data.</text>
</comment>
<name>A0ABW8SJV1_9CLOT</name>
<reference evidence="4 5" key="1">
    <citation type="submission" date="2024-11" db="EMBL/GenBank/DDBJ databases">
        <authorList>
            <person name="Heng Y.C."/>
            <person name="Lim A.C.H."/>
            <person name="Lee J.K.Y."/>
            <person name="Kittelmann S."/>
        </authorList>
    </citation>
    <scope>NUCLEOTIDE SEQUENCE [LARGE SCALE GENOMIC DNA]</scope>
    <source>
        <strain evidence="4 5">WILCCON 0269</strain>
    </source>
</reference>
<proteinExistence type="predicted"/>
<comment type="cofactor">
    <cofactor evidence="1">
        <name>Mg(2+)</name>
        <dbReference type="ChEBI" id="CHEBI:18420"/>
    </cofactor>
</comment>
<dbReference type="Proteomes" id="UP001623660">
    <property type="component" value="Unassembled WGS sequence"/>
</dbReference>
<accession>A0ABW8SJV1</accession>
<keyword evidence="5" id="KW-1185">Reference proteome</keyword>
<evidence type="ECO:0000259" key="3">
    <source>
        <dbReference type="PROSITE" id="PS51462"/>
    </source>
</evidence>
<dbReference type="InterPro" id="IPR020084">
    <property type="entry name" value="NUDIX_hydrolase_CS"/>
</dbReference>
<evidence type="ECO:0000256" key="2">
    <source>
        <dbReference type="ARBA" id="ARBA00022801"/>
    </source>
</evidence>